<feature type="region of interest" description="Disordered" evidence="6">
    <location>
        <begin position="1"/>
        <end position="21"/>
    </location>
</feature>
<feature type="compositionally biased region" description="Low complexity" evidence="6">
    <location>
        <begin position="47"/>
        <end position="57"/>
    </location>
</feature>
<accession>A0A5C2RQE7</accession>
<feature type="region of interest" description="Disordered" evidence="6">
    <location>
        <begin position="151"/>
        <end position="247"/>
    </location>
</feature>
<dbReference type="InterPro" id="IPR007081">
    <property type="entry name" value="RNA_pol_Rpb1_5"/>
</dbReference>
<dbReference type="AlphaFoldDB" id="A0A5C2RQE7"/>
<evidence type="ECO:0000256" key="5">
    <source>
        <dbReference type="ARBA" id="ARBA00023163"/>
    </source>
</evidence>
<keyword evidence="5" id="KW-0804">Transcription</keyword>
<dbReference type="GO" id="GO:0006351">
    <property type="term" value="P:DNA-templated transcription"/>
    <property type="evidence" value="ECO:0007669"/>
    <property type="project" value="InterPro"/>
</dbReference>
<reference evidence="9" key="1">
    <citation type="journal article" date="2018" name="Genome Biol. Evol.">
        <title>Genomics and development of Lentinus tigrinus, a white-rot wood-decaying mushroom with dimorphic fruiting bodies.</title>
        <authorList>
            <person name="Wu B."/>
            <person name="Xu Z."/>
            <person name="Knudson A."/>
            <person name="Carlson A."/>
            <person name="Chen N."/>
            <person name="Kovaka S."/>
            <person name="LaButti K."/>
            <person name="Lipzen A."/>
            <person name="Pennachio C."/>
            <person name="Riley R."/>
            <person name="Schakwitz W."/>
            <person name="Umezawa K."/>
            <person name="Ohm R.A."/>
            <person name="Grigoriev I.V."/>
            <person name="Nagy L.G."/>
            <person name="Gibbons J."/>
            <person name="Hibbett D."/>
        </authorList>
    </citation>
    <scope>NUCLEOTIDE SEQUENCE [LARGE SCALE GENOMIC DNA]</scope>
    <source>
        <strain evidence="9">ALCF2SS1-6</strain>
    </source>
</reference>
<protein>
    <recommendedName>
        <fullName evidence="1">DNA-directed RNA polymerase</fullName>
        <ecNumber evidence="1">2.7.7.6</ecNumber>
    </recommendedName>
</protein>
<feature type="compositionally biased region" description="Polar residues" evidence="6">
    <location>
        <begin position="207"/>
        <end position="219"/>
    </location>
</feature>
<evidence type="ECO:0000256" key="3">
    <source>
        <dbReference type="ARBA" id="ARBA00022679"/>
    </source>
</evidence>
<evidence type="ECO:0000256" key="6">
    <source>
        <dbReference type="SAM" id="MobiDB-lite"/>
    </source>
</evidence>
<feature type="region of interest" description="Disordered" evidence="6">
    <location>
        <begin position="354"/>
        <end position="377"/>
    </location>
</feature>
<dbReference type="EMBL" id="ML122316">
    <property type="protein sequence ID" value="RPD53773.1"/>
    <property type="molecule type" value="Genomic_DNA"/>
</dbReference>
<evidence type="ECO:0000259" key="8">
    <source>
        <dbReference type="Pfam" id="PF04998"/>
    </source>
</evidence>
<organism evidence="9 10">
    <name type="scientific">Lentinus tigrinus ALCF2SS1-6</name>
    <dbReference type="NCBI Taxonomy" id="1328759"/>
    <lineage>
        <taxon>Eukaryota</taxon>
        <taxon>Fungi</taxon>
        <taxon>Dikarya</taxon>
        <taxon>Basidiomycota</taxon>
        <taxon>Agaricomycotina</taxon>
        <taxon>Agaricomycetes</taxon>
        <taxon>Polyporales</taxon>
        <taxon>Polyporaceae</taxon>
        <taxon>Lentinus</taxon>
    </lineage>
</organism>
<dbReference type="InterPro" id="IPR045867">
    <property type="entry name" value="DNA-dir_RpoC_beta_prime"/>
</dbReference>
<dbReference type="Proteomes" id="UP000313359">
    <property type="component" value="Unassembled WGS sequence"/>
</dbReference>
<evidence type="ECO:0000256" key="1">
    <source>
        <dbReference type="ARBA" id="ARBA00012418"/>
    </source>
</evidence>
<feature type="region of interest" description="Disordered" evidence="6">
    <location>
        <begin position="35"/>
        <end position="61"/>
    </location>
</feature>
<sequence>MEQIVDDPYHDPLKRPPNMAIPKSFNMKVERHLDFTNHPASRKTTRRTTTTSSSSRTPVRSLHPSTCLRLYQPTFFFHPMARPQSFTNTAVTTVETTYLQLRLITILNNVHVYYHNSLSNSQDDLIQFVYAEDGTDNTFLESLSLRTLPTPTVTITTSDEPSSAPRSALWGPSPAPLLNLPPYQRFRSPLSPPSDHSPLSRTRCRPSASTGEGESTSNYPIPLTPYTNPPADRSSSAAKATSKQPRENATLLFHTHVRPTSATRKVLELYLLKRGTFGRVLRVVDPKFDQELAQLSKDRHLLRSWIFPRINPPAPHYSPLHTAACYPGRDADLPHRLENANQARTIIYHRPHPQTLQPVDHRPQQKLPPSNHEKTQPCSSTSLVFHIHLRPTSATPTVLGLYHSNRQTFKWILQDIEPNLNQSVAHPPKTRRTLTAQSVQEHATHITLNTFHHYGRASHKNSTLHAPHLKEIVHFDRHIKTSPLPIYLEPEIAIHVMHANNPQHELLATYSPYSHEDLIYIPHPSSTIIRDDGDFV</sequence>
<evidence type="ECO:0000313" key="10">
    <source>
        <dbReference type="Proteomes" id="UP000313359"/>
    </source>
</evidence>
<gene>
    <name evidence="9" type="ORF">L227DRAFT_567773</name>
</gene>
<dbReference type="GO" id="GO:0005665">
    <property type="term" value="C:RNA polymerase II, core complex"/>
    <property type="evidence" value="ECO:0007669"/>
    <property type="project" value="TreeGrafter"/>
</dbReference>
<feature type="compositionally biased region" description="Polar residues" evidence="6">
    <location>
        <begin position="233"/>
        <end position="243"/>
    </location>
</feature>
<proteinExistence type="predicted"/>
<evidence type="ECO:0000259" key="7">
    <source>
        <dbReference type="Pfam" id="PF04992"/>
    </source>
</evidence>
<keyword evidence="4" id="KW-0548">Nucleotidyltransferase</keyword>
<feature type="domain" description="RNA polymerase Rpb1" evidence="7">
    <location>
        <begin position="240"/>
        <end position="290"/>
    </location>
</feature>
<keyword evidence="10" id="KW-1185">Reference proteome</keyword>
<dbReference type="EC" id="2.7.7.6" evidence="1"/>
<name>A0A5C2RQE7_9APHY</name>
<dbReference type="Pfam" id="PF04992">
    <property type="entry name" value="RNA_pol_Rpb1_6"/>
    <property type="match status" value="1"/>
</dbReference>
<dbReference type="GO" id="GO:0003677">
    <property type="term" value="F:DNA binding"/>
    <property type="evidence" value="ECO:0007669"/>
    <property type="project" value="InterPro"/>
</dbReference>
<feature type="domain" description="RNA polymerase Rpb1" evidence="8">
    <location>
        <begin position="73"/>
        <end position="505"/>
    </location>
</feature>
<dbReference type="GO" id="GO:0003899">
    <property type="term" value="F:DNA-directed RNA polymerase activity"/>
    <property type="evidence" value="ECO:0007669"/>
    <property type="project" value="UniProtKB-EC"/>
</dbReference>
<keyword evidence="3" id="KW-0808">Transferase</keyword>
<evidence type="ECO:0000256" key="2">
    <source>
        <dbReference type="ARBA" id="ARBA00022478"/>
    </source>
</evidence>
<dbReference type="PANTHER" id="PTHR19376:SF37">
    <property type="entry name" value="DNA-DIRECTED RNA POLYMERASE II SUBUNIT RPB1"/>
    <property type="match status" value="1"/>
</dbReference>
<dbReference type="SUPFAM" id="SSF64484">
    <property type="entry name" value="beta and beta-prime subunits of DNA dependent RNA-polymerase"/>
    <property type="match status" value="1"/>
</dbReference>
<dbReference type="STRING" id="1328759.A0A5C2RQE7"/>
<keyword evidence="2" id="KW-0240">DNA-directed RNA polymerase</keyword>
<dbReference type="InterPro" id="IPR007075">
    <property type="entry name" value="RNA_pol_Rpb1_6"/>
</dbReference>
<dbReference type="Pfam" id="PF04998">
    <property type="entry name" value="RNA_pol_Rpb1_5"/>
    <property type="match status" value="1"/>
</dbReference>
<dbReference type="PANTHER" id="PTHR19376">
    <property type="entry name" value="DNA-DIRECTED RNA POLYMERASE"/>
    <property type="match status" value="1"/>
</dbReference>
<evidence type="ECO:0000313" key="9">
    <source>
        <dbReference type="EMBL" id="RPD53773.1"/>
    </source>
</evidence>
<evidence type="ECO:0000256" key="4">
    <source>
        <dbReference type="ARBA" id="ARBA00022695"/>
    </source>
</evidence>